<dbReference type="Pfam" id="PF05346">
    <property type="entry name" value="DUF747"/>
    <property type="match status" value="1"/>
</dbReference>
<feature type="region of interest" description="Disordered" evidence="6">
    <location>
        <begin position="946"/>
        <end position="967"/>
    </location>
</feature>
<evidence type="ECO:0000256" key="5">
    <source>
        <dbReference type="ARBA" id="ARBA00023136"/>
    </source>
</evidence>
<sequence>MTELRNQAEPGEAFPALNSNGQLPSPRDTPDPGETWAHDDGAQGDVEALSLAKDAPNGNGMAKENKHERNKVEEKEPQLNGTSPLDATRDAKENRQEPATQHVRRKSSIASPRSPRSSDADKNGILKLSPQQIQELTSSPTSLPTRPADPLPEQMPILEESPLIYEKTESGKTSRSRSPDKHVSPPDVLKAANGNGQARSSGKAADQGQLDEIVIAKTGSGHSRSARPSMSSRTVSTPPIIRRKHSSRGGLTPAVDSAGQQKNRPVPLNLEEKNTNDSNARLKPSSAHDGPVPSPMPPSIPLPPLSIPTYLQLELSSERPSPLYIHRPAVSDFPYESSRIKFERLVNFLILPFELEQSLGFGALACLDAWLYTFTILPLRFLKAIWILAKWWTTEAWKEVHGMATVIYLGTGRWWKRRQMGAEKAGPNAPKEVHETPKAASFPLQTPPSTNPQERTPSITIPAIVEPPSSRRSGKNPSVYRHRRLKSVPSALLPNHKADLLKGLLVISTCLVLMRFDASRTYHNIRGQAAIKLYVIYNVLEVCDRLFSALGQDILECLLSRETLDRNEDGRSKVIRPFWMFLLALAYNSIHATALFYQVITLNVAVNSYSNALLTLLMSNQFVEIKGTVFKKFEKENLFQLTCADMVERFQLWLMLMIIALRNIVEVGGLTILGDVSSSTSSGGLGGNGTSAPFRSPSIIPKSFTIFPKWTGQVLGPFLLVLGSEMLVDWLKHAYITKFNNTKPTIYGRFLDVLSKDYYSHAFSDQNLTKRLGLPVLPLACLFIRATMQTYHMFLATHMPLPIPSSATGLSVEESASASSPATTAALAHIDHIFRRALGRSSFGAGVAGAPSFRSAWTSWSLDDAIAFATMVVFFLVVYFVLLALKLVLGMVLLSFARSRYRGMKERERMGHTTDGKRIGGWGVTEVDEDKKRWIYADDPEGFRALREREEKQKRKERDEKDGGTGVLEATARYSMVAKRIW</sequence>
<name>A0ABR1LIG5_9PEZI</name>
<protein>
    <submittedName>
        <fullName evidence="8">Eukaryotic membrane protein family-domain-containing protein</fullName>
    </submittedName>
</protein>
<dbReference type="RefSeq" id="XP_066653709.1">
    <property type="nucleotide sequence ID" value="XM_066800760.1"/>
</dbReference>
<keyword evidence="9" id="KW-1185">Reference proteome</keyword>
<comment type="similarity">
    <text evidence="2">Belongs to the TAPT1 family.</text>
</comment>
<dbReference type="EMBL" id="JBBPEH010000008">
    <property type="protein sequence ID" value="KAK7534984.1"/>
    <property type="molecule type" value="Genomic_DNA"/>
</dbReference>
<evidence type="ECO:0000256" key="2">
    <source>
        <dbReference type="ARBA" id="ARBA00008803"/>
    </source>
</evidence>
<keyword evidence="3 7" id="KW-0812">Transmembrane</keyword>
<feature type="region of interest" description="Disordered" evidence="6">
    <location>
        <begin position="420"/>
        <end position="456"/>
    </location>
</feature>
<dbReference type="PANTHER" id="PTHR13317">
    <property type="entry name" value="TRANSMEMBRANE ANTERIOR POSTERIOR TRANSFORMATION PROTEIN 1 HOMOLOG"/>
    <property type="match status" value="1"/>
</dbReference>
<feature type="compositionally biased region" description="Basic and acidic residues" evidence="6">
    <location>
        <begin position="63"/>
        <end position="77"/>
    </location>
</feature>
<feature type="compositionally biased region" description="Polar residues" evidence="6">
    <location>
        <begin position="220"/>
        <end position="237"/>
    </location>
</feature>
<gene>
    <name evidence="8" type="ORF">J3D65DRAFT_629644</name>
</gene>
<feature type="compositionally biased region" description="Basic and acidic residues" evidence="6">
    <location>
        <begin position="166"/>
        <end position="184"/>
    </location>
</feature>
<comment type="subcellular location">
    <subcellularLocation>
        <location evidence="1">Membrane</location>
        <topology evidence="1">Multi-pass membrane protein</topology>
    </subcellularLocation>
</comment>
<feature type="compositionally biased region" description="Basic and acidic residues" evidence="6">
    <location>
        <begin position="87"/>
        <end position="96"/>
    </location>
</feature>
<accession>A0ABR1LIG5</accession>
<organism evidence="8 9">
    <name type="scientific">Phyllosticta citribraziliensis</name>
    <dbReference type="NCBI Taxonomy" id="989973"/>
    <lineage>
        <taxon>Eukaryota</taxon>
        <taxon>Fungi</taxon>
        <taxon>Dikarya</taxon>
        <taxon>Ascomycota</taxon>
        <taxon>Pezizomycotina</taxon>
        <taxon>Dothideomycetes</taxon>
        <taxon>Dothideomycetes incertae sedis</taxon>
        <taxon>Botryosphaeriales</taxon>
        <taxon>Phyllostictaceae</taxon>
        <taxon>Phyllosticta</taxon>
    </lineage>
</organism>
<evidence type="ECO:0000256" key="4">
    <source>
        <dbReference type="ARBA" id="ARBA00022989"/>
    </source>
</evidence>
<feature type="compositionally biased region" description="Basic and acidic residues" evidence="6">
    <location>
        <begin position="946"/>
        <end position="963"/>
    </location>
</feature>
<comment type="caution">
    <text evidence="8">The sequence shown here is derived from an EMBL/GenBank/DDBJ whole genome shotgun (WGS) entry which is preliminary data.</text>
</comment>
<dbReference type="PANTHER" id="PTHR13317:SF4">
    <property type="entry name" value="TRANSMEMBRANE ANTERIOR POSTERIOR TRANSFORMATION PROTEIN 1 HOMOLOG"/>
    <property type="match status" value="1"/>
</dbReference>
<dbReference type="InterPro" id="IPR008010">
    <property type="entry name" value="Tatp1"/>
</dbReference>
<evidence type="ECO:0000256" key="6">
    <source>
        <dbReference type="SAM" id="MobiDB-lite"/>
    </source>
</evidence>
<evidence type="ECO:0000313" key="8">
    <source>
        <dbReference type="EMBL" id="KAK7534984.1"/>
    </source>
</evidence>
<feature type="region of interest" description="Disordered" evidence="6">
    <location>
        <begin position="1"/>
        <end position="299"/>
    </location>
</feature>
<feature type="transmembrane region" description="Helical" evidence="7">
    <location>
        <begin position="865"/>
        <end position="897"/>
    </location>
</feature>
<evidence type="ECO:0000256" key="7">
    <source>
        <dbReference type="SAM" id="Phobius"/>
    </source>
</evidence>
<reference evidence="8 9" key="1">
    <citation type="submission" date="2024-04" db="EMBL/GenBank/DDBJ databases">
        <title>Phyllosticta paracitricarpa is synonymous to the EU quarantine fungus P. citricarpa based on phylogenomic analyses.</title>
        <authorList>
            <consortium name="Lawrence Berkeley National Laboratory"/>
            <person name="Van ingen-buijs V.A."/>
            <person name="Van westerhoven A.C."/>
            <person name="Haridas S."/>
            <person name="Skiadas P."/>
            <person name="Martin F."/>
            <person name="Groenewald J.Z."/>
            <person name="Crous P.W."/>
            <person name="Seidl M.F."/>
        </authorList>
    </citation>
    <scope>NUCLEOTIDE SEQUENCE [LARGE SCALE GENOMIC DNA]</scope>
    <source>
        <strain evidence="8 9">CPC 17464</strain>
    </source>
</reference>
<evidence type="ECO:0000313" key="9">
    <source>
        <dbReference type="Proteomes" id="UP001360953"/>
    </source>
</evidence>
<dbReference type="GeneID" id="92033666"/>
<evidence type="ECO:0000256" key="1">
    <source>
        <dbReference type="ARBA" id="ARBA00004141"/>
    </source>
</evidence>
<keyword evidence="4 7" id="KW-1133">Transmembrane helix</keyword>
<dbReference type="Proteomes" id="UP001360953">
    <property type="component" value="Unassembled WGS sequence"/>
</dbReference>
<evidence type="ECO:0000256" key="3">
    <source>
        <dbReference type="ARBA" id="ARBA00022692"/>
    </source>
</evidence>
<feature type="compositionally biased region" description="Polar residues" evidence="6">
    <location>
        <begin position="129"/>
        <end position="144"/>
    </location>
</feature>
<proteinExistence type="inferred from homology"/>
<keyword evidence="5 7" id="KW-0472">Membrane</keyword>